<sequence>MSIKRERSPSPSPALGIFRSQSIEDQKSIFVAAFSHSVPVKALQSLPEFASATHRIAAWRKRSRQRSLLPETKTLYDLGHDDDGEKWAGARLQYVLEDMKVEGTVVVARWYGGVNIGPIRFTHIENTAKECIWKFKSADADARREHEAKKRKLEEDKKRREFEENLRERDLNIFVLRKLLADKTAKLNDSDPVPPTPTKPMDYSKMSLEALKRVDKARDATVAFILKEIDKVDEELKLVEALEDSTQDSWKDAEGQYDVTKDVTSAIQQSET</sequence>
<evidence type="ECO:0000256" key="1">
    <source>
        <dbReference type="ARBA" id="ARBA00007665"/>
    </source>
</evidence>
<protein>
    <recommendedName>
        <fullName evidence="2">Impact N-terminal domain-containing protein</fullName>
    </recommendedName>
</protein>
<evidence type="ECO:0000313" key="3">
    <source>
        <dbReference type="EMBL" id="KAF2266348.1"/>
    </source>
</evidence>
<dbReference type="Gene3D" id="3.30.230.30">
    <property type="entry name" value="Impact, N-terminal domain"/>
    <property type="match status" value="1"/>
</dbReference>
<dbReference type="Proteomes" id="UP000800093">
    <property type="component" value="Unassembled WGS sequence"/>
</dbReference>
<dbReference type="InterPro" id="IPR001498">
    <property type="entry name" value="Impact_N"/>
</dbReference>
<evidence type="ECO:0000313" key="4">
    <source>
        <dbReference type="Proteomes" id="UP000800093"/>
    </source>
</evidence>
<dbReference type="InterPro" id="IPR036956">
    <property type="entry name" value="Impact_N_sf"/>
</dbReference>
<keyword evidence="4" id="KW-1185">Reference proteome</keyword>
<accession>A0A9P4KCZ5</accession>
<dbReference type="PANTHER" id="PTHR16301:SF25">
    <property type="entry name" value="PROTEIN IMPACT"/>
    <property type="match status" value="1"/>
</dbReference>
<dbReference type="GO" id="GO:0005737">
    <property type="term" value="C:cytoplasm"/>
    <property type="evidence" value="ECO:0007669"/>
    <property type="project" value="TreeGrafter"/>
</dbReference>
<proteinExistence type="inferred from homology"/>
<dbReference type="InterPro" id="IPR023582">
    <property type="entry name" value="Impact"/>
</dbReference>
<dbReference type="AlphaFoldDB" id="A0A9P4KCZ5"/>
<dbReference type="Pfam" id="PF01205">
    <property type="entry name" value="Impact_N"/>
    <property type="match status" value="1"/>
</dbReference>
<feature type="domain" description="Impact N-terminal" evidence="2">
    <location>
        <begin position="27"/>
        <end position="132"/>
    </location>
</feature>
<evidence type="ECO:0000259" key="2">
    <source>
        <dbReference type="Pfam" id="PF01205"/>
    </source>
</evidence>
<reference evidence="4" key="1">
    <citation type="journal article" date="2020" name="Stud. Mycol.">
        <title>101 Dothideomycetes genomes: A test case for predicting lifestyles and emergence of pathogens.</title>
        <authorList>
            <person name="Haridas S."/>
            <person name="Albert R."/>
            <person name="Binder M."/>
            <person name="Bloem J."/>
            <person name="LaButti K."/>
            <person name="Salamov A."/>
            <person name="Andreopoulos B."/>
            <person name="Baker S."/>
            <person name="Barry K."/>
            <person name="Bills G."/>
            <person name="Bluhm B."/>
            <person name="Cannon C."/>
            <person name="Castanera R."/>
            <person name="Culley D."/>
            <person name="Daum C."/>
            <person name="Ezra D."/>
            <person name="Gonzalez J."/>
            <person name="Henrissat B."/>
            <person name="Kuo A."/>
            <person name="Liang C."/>
            <person name="Lipzen A."/>
            <person name="Lutzoni F."/>
            <person name="Magnuson J."/>
            <person name="Mondo S."/>
            <person name="Nolan M."/>
            <person name="Ohm R."/>
            <person name="Pangilinan J."/>
            <person name="Park H.-J."/>
            <person name="Ramirez L."/>
            <person name="Alfaro M."/>
            <person name="Sun H."/>
            <person name="Tritt A."/>
            <person name="Yoshinaga Y."/>
            <person name="Zwiers L.-H."/>
            <person name="Turgeon B."/>
            <person name="Goodwin S."/>
            <person name="Spatafora J."/>
            <person name="Crous P."/>
            <person name="Grigoriev I."/>
        </authorList>
    </citation>
    <scope>NUCLEOTIDE SEQUENCE [LARGE SCALE GENOMIC DNA]</scope>
    <source>
        <strain evidence="4">CBS 304.66</strain>
    </source>
</reference>
<dbReference type="GO" id="GO:0140469">
    <property type="term" value="P:GCN2-mediated signaling"/>
    <property type="evidence" value="ECO:0007669"/>
    <property type="project" value="TreeGrafter"/>
</dbReference>
<dbReference type="GO" id="GO:0006446">
    <property type="term" value="P:regulation of translational initiation"/>
    <property type="evidence" value="ECO:0007669"/>
    <property type="project" value="TreeGrafter"/>
</dbReference>
<dbReference type="PANTHER" id="PTHR16301">
    <property type="entry name" value="IMPACT-RELATED"/>
    <property type="match status" value="1"/>
</dbReference>
<dbReference type="InterPro" id="IPR020568">
    <property type="entry name" value="Ribosomal_Su5_D2-typ_SF"/>
</dbReference>
<gene>
    <name evidence="3" type="ORF">CC78DRAFT_552500</name>
</gene>
<dbReference type="EMBL" id="ML986599">
    <property type="protein sequence ID" value="KAF2266348.1"/>
    <property type="molecule type" value="Genomic_DNA"/>
</dbReference>
<name>A0A9P4KCZ5_9PLEO</name>
<dbReference type="OrthoDB" id="69641at2759"/>
<comment type="similarity">
    <text evidence="1">Belongs to the IMPACT family.</text>
</comment>
<dbReference type="SUPFAM" id="SSF54211">
    <property type="entry name" value="Ribosomal protein S5 domain 2-like"/>
    <property type="match status" value="1"/>
</dbReference>
<organism evidence="3 4">
    <name type="scientific">Lojkania enalia</name>
    <dbReference type="NCBI Taxonomy" id="147567"/>
    <lineage>
        <taxon>Eukaryota</taxon>
        <taxon>Fungi</taxon>
        <taxon>Dikarya</taxon>
        <taxon>Ascomycota</taxon>
        <taxon>Pezizomycotina</taxon>
        <taxon>Dothideomycetes</taxon>
        <taxon>Pleosporomycetidae</taxon>
        <taxon>Pleosporales</taxon>
        <taxon>Pleosporales incertae sedis</taxon>
        <taxon>Lojkania</taxon>
    </lineage>
</organism>
<comment type="caution">
    <text evidence="3">The sequence shown here is derived from an EMBL/GenBank/DDBJ whole genome shotgun (WGS) entry which is preliminary data.</text>
</comment>